<feature type="transmembrane region" description="Helical" evidence="10">
    <location>
        <begin position="1269"/>
        <end position="1287"/>
    </location>
</feature>
<keyword evidence="7 10" id="KW-1133">Transmembrane helix</keyword>
<dbReference type="CDD" id="cd18596">
    <property type="entry name" value="ABC_6TM_VMR1_D1_like"/>
    <property type="match status" value="1"/>
</dbReference>
<dbReference type="InterPro" id="IPR003593">
    <property type="entry name" value="AAA+_ATPase"/>
</dbReference>
<dbReference type="GO" id="GO:0140359">
    <property type="term" value="F:ABC-type transporter activity"/>
    <property type="evidence" value="ECO:0007669"/>
    <property type="project" value="InterPro"/>
</dbReference>
<dbReference type="PROSITE" id="PS00211">
    <property type="entry name" value="ABC_TRANSPORTER_1"/>
    <property type="match status" value="2"/>
</dbReference>
<feature type="transmembrane region" description="Helical" evidence="10">
    <location>
        <begin position="1053"/>
        <end position="1078"/>
    </location>
</feature>
<feature type="transmembrane region" description="Helical" evidence="10">
    <location>
        <begin position="522"/>
        <end position="543"/>
    </location>
</feature>
<feature type="domain" description="ABC transporter" evidence="11">
    <location>
        <begin position="1331"/>
        <end position="1568"/>
    </location>
</feature>
<sequence>MSVAGLQQVVLNAMLPVGSTGRRKSLWLDELIFPFYVAAASLVVLLIHKIWTSKLVKTLRGVNEQDSDVGTTTAAGFFAQRGGVAIFLFKAVRLGGVIAVLGLSAFAAIAGKLLDLALVATLGYASVLAVLNVAARAKSGLLYSRHLSLVAFATLAVYAYRNVWPLMTIPLRPKDEAEGNILWVKIALLALVGMVLPLFEPYPYIPYDPEHPMVVPNPEQTAALASFLTFVWLDPVIFRAYRVKHLPHEELPPLCDYDEVDNLIKLSYPSLDPFSGASNKRNLFWGIAKIFRRSLIYQSILLVLFACGMIAVPIGTNRLLTYLQTGGEGAFVKPWVWILWIGGGPILQSLCFQFYIFLSTGSLARVESIFTALIFDHALRIRLKAETSTKKDDAPSGVLTPPAVEGTSPPDNASTEGGEDDSETAHSRNTTTTTATTDTTAVAPTSAPTSNRKDVKKKDGDKKQEATAADDKKGKNLAGKLNNLVTSDLGNITDGRDFLFVVLSAPLMSAMAMWFLYDVLGWSAFVGLATMIIMIPVPTWVATKMSGVQKIKMKSTDARVQSVTEVMSVLRMVKLFGWEPRVAETVKEKRELELEWVWKGKVLRMANSAINTIIPLLHMVVTYGVYTTVMKKQLTAAIVFSSFTAFEMIESQIFRVMFFVPQLITANVSLGRIAEFLRNTELLDAFTETAPQSVLVDASWQHTDDLGFARADFAWSREDSDGTLTPSRRAFRLQITDAVHFKRGAVNLVIGPTGAGKTSVLMALLGEMHYVPRDAGAWVSLPRAGGVAYAAQESWVQNETIKDNILFGSPYDEERYKKVIYQCGLTRDLTLFDAGDATEVGEKGITLSGGQKARITLARAVYSSAEILLLDDVLAALDVHTSRWIVNKCFKGDLIRGRTVILVTHNVAIVSPIADFAISLRDGHIISQGSVSDALKKDQLLSEEFKHEEEALDLEESEEAVANEEPADSVEAPAKAGEGKLVVAEEVAVGHVSWAAFKLFFDGMAGKWPFLFWFQYLGGSTAAELFSVLEMWWLGFWARQYALRDAGDVQVSFYLGMYCVVVLLAILCSVYCTLVYTFGTLRASRTIHEKLVKSLLGSTFRWLDVTPTSRVIARCTQDIQAVDAGLANDLNFLIGSTFILIVRLGAVVIFTPIFLLPALCLAGVGGFLGNVYIRSQLSIKREMSTAKAPVLGAFGGAMAGLTSIRAYSAQDAFRQTLHSRVDRYMRASRSFYNVNRWIGIRLDTLGQIFTASLAFYLVYGGVVDNPSNVGFIISMAVSFSNQILWWVRIYNEFEVKGNSLERIEQYLEIDHEPEPKSGGVPPAYWPASGDLRVEKLSARYSEDGPQVLQDVSFHAQAGERVGIVGRTGSGKSTLTLALLRCIYAEGSVLYDGLPTSTINLDALRSNITIIPQVPELLSGTLRHNLDMFAQYDDATLNDGLRAAGLFSLQSASDDNRLTLDSEIASGGGNLSVGQRQVIALARAIVRQSKLLILDEATSAIDYETDTVIQSSLRTELKNDVTVITVAHRLQTIMDYDKIMVLDAGRLVEFDTPKALLQKEDSLLRALVDESADKDALYAMAEGKA</sequence>
<dbReference type="GO" id="GO:0005524">
    <property type="term" value="F:ATP binding"/>
    <property type="evidence" value="ECO:0007669"/>
    <property type="project" value="UniProtKB-KW"/>
</dbReference>
<accession>A0A0C3NKV0</accession>
<dbReference type="GO" id="GO:0016020">
    <property type="term" value="C:membrane"/>
    <property type="evidence" value="ECO:0007669"/>
    <property type="project" value="UniProtKB-SubCell"/>
</dbReference>
<feature type="transmembrane region" description="Helical" evidence="10">
    <location>
        <begin position="1155"/>
        <end position="1173"/>
    </location>
</feature>
<evidence type="ECO:0000313" key="14">
    <source>
        <dbReference type="Proteomes" id="UP000053257"/>
    </source>
</evidence>
<reference evidence="13 14" key="1">
    <citation type="journal article" date="2014" name="PLoS Genet.">
        <title>Analysis of the Phlebiopsis gigantea genome, transcriptome and secretome provides insight into its pioneer colonization strategies of wood.</title>
        <authorList>
            <person name="Hori C."/>
            <person name="Ishida T."/>
            <person name="Igarashi K."/>
            <person name="Samejima M."/>
            <person name="Suzuki H."/>
            <person name="Master E."/>
            <person name="Ferreira P."/>
            <person name="Ruiz-Duenas F.J."/>
            <person name="Held B."/>
            <person name="Canessa P."/>
            <person name="Larrondo L.F."/>
            <person name="Schmoll M."/>
            <person name="Druzhinina I.S."/>
            <person name="Kubicek C.P."/>
            <person name="Gaskell J.A."/>
            <person name="Kersten P."/>
            <person name="St John F."/>
            <person name="Glasner J."/>
            <person name="Sabat G."/>
            <person name="Splinter BonDurant S."/>
            <person name="Syed K."/>
            <person name="Yadav J."/>
            <person name="Mgbeahuruike A.C."/>
            <person name="Kovalchuk A."/>
            <person name="Asiegbu F.O."/>
            <person name="Lackner G."/>
            <person name="Hoffmeister D."/>
            <person name="Rencoret J."/>
            <person name="Gutierrez A."/>
            <person name="Sun H."/>
            <person name="Lindquist E."/>
            <person name="Barry K."/>
            <person name="Riley R."/>
            <person name="Grigoriev I.V."/>
            <person name="Henrissat B."/>
            <person name="Kues U."/>
            <person name="Berka R.M."/>
            <person name="Martinez A.T."/>
            <person name="Covert S.F."/>
            <person name="Blanchette R.A."/>
            <person name="Cullen D."/>
        </authorList>
    </citation>
    <scope>NUCLEOTIDE SEQUENCE [LARGE SCALE GENOMIC DNA]</scope>
    <source>
        <strain evidence="13 14">11061_1 CR5-6</strain>
    </source>
</reference>
<organism evidence="13 14">
    <name type="scientific">Phlebiopsis gigantea (strain 11061_1 CR5-6)</name>
    <name type="common">White-rot fungus</name>
    <name type="synonym">Peniophora gigantea</name>
    <dbReference type="NCBI Taxonomy" id="745531"/>
    <lineage>
        <taxon>Eukaryota</taxon>
        <taxon>Fungi</taxon>
        <taxon>Dikarya</taxon>
        <taxon>Basidiomycota</taxon>
        <taxon>Agaricomycotina</taxon>
        <taxon>Agaricomycetes</taxon>
        <taxon>Polyporales</taxon>
        <taxon>Phanerochaetaceae</taxon>
        <taxon>Phlebiopsis</taxon>
    </lineage>
</organism>
<feature type="domain" description="ABC transmembrane type-1" evidence="12">
    <location>
        <begin position="1017"/>
        <end position="1294"/>
    </location>
</feature>
<feature type="transmembrane region" description="Helical" evidence="10">
    <location>
        <begin position="142"/>
        <end position="160"/>
    </location>
</feature>
<dbReference type="InterPro" id="IPR027417">
    <property type="entry name" value="P-loop_NTPase"/>
</dbReference>
<feature type="transmembrane region" description="Helical" evidence="10">
    <location>
        <begin position="180"/>
        <end position="199"/>
    </location>
</feature>
<dbReference type="Pfam" id="PF00005">
    <property type="entry name" value="ABC_tran"/>
    <property type="match status" value="2"/>
</dbReference>
<evidence type="ECO:0008006" key="15">
    <source>
        <dbReference type="Google" id="ProtNLM"/>
    </source>
</evidence>
<keyword evidence="4" id="KW-0677">Repeat</keyword>
<dbReference type="InterPro" id="IPR003439">
    <property type="entry name" value="ABC_transporter-like_ATP-bd"/>
</dbReference>
<evidence type="ECO:0000256" key="4">
    <source>
        <dbReference type="ARBA" id="ARBA00022737"/>
    </source>
</evidence>
<feature type="transmembrane region" description="Helical" evidence="10">
    <location>
        <begin position="1010"/>
        <end position="1033"/>
    </location>
</feature>
<dbReference type="CDD" id="cd03244">
    <property type="entry name" value="ABCC_MRP_domain2"/>
    <property type="match status" value="1"/>
</dbReference>
<dbReference type="GO" id="GO:0016887">
    <property type="term" value="F:ATP hydrolysis activity"/>
    <property type="evidence" value="ECO:0007669"/>
    <property type="project" value="InterPro"/>
</dbReference>
<dbReference type="CDD" id="cd03250">
    <property type="entry name" value="ABCC_MRP_domain1"/>
    <property type="match status" value="1"/>
</dbReference>
<evidence type="ECO:0000313" key="13">
    <source>
        <dbReference type="EMBL" id="KIP05649.1"/>
    </source>
</evidence>
<name>A0A0C3NKV0_PHLG1</name>
<keyword evidence="3 10" id="KW-0812">Transmembrane</keyword>
<evidence type="ECO:0000256" key="5">
    <source>
        <dbReference type="ARBA" id="ARBA00022741"/>
    </source>
</evidence>
<feature type="domain" description="ABC transporter" evidence="11">
    <location>
        <begin position="701"/>
        <end position="947"/>
    </location>
</feature>
<evidence type="ECO:0000256" key="8">
    <source>
        <dbReference type="ARBA" id="ARBA00023136"/>
    </source>
</evidence>
<evidence type="ECO:0000256" key="2">
    <source>
        <dbReference type="ARBA" id="ARBA00022448"/>
    </source>
</evidence>
<evidence type="ECO:0000256" key="6">
    <source>
        <dbReference type="ARBA" id="ARBA00022840"/>
    </source>
</evidence>
<dbReference type="PANTHER" id="PTHR24223:SF356">
    <property type="entry name" value="ATP-BINDING CASSETTE TRANSPORTER ABC4"/>
    <property type="match status" value="1"/>
</dbReference>
<feature type="transmembrane region" description="Helical" evidence="10">
    <location>
        <begin position="91"/>
        <end position="110"/>
    </location>
</feature>
<dbReference type="SUPFAM" id="SSF52540">
    <property type="entry name" value="P-loop containing nucleoside triphosphate hydrolases"/>
    <property type="match status" value="2"/>
</dbReference>
<evidence type="ECO:0000256" key="10">
    <source>
        <dbReference type="SAM" id="Phobius"/>
    </source>
</evidence>
<evidence type="ECO:0000256" key="7">
    <source>
        <dbReference type="ARBA" id="ARBA00022989"/>
    </source>
</evidence>
<keyword evidence="5" id="KW-0547">Nucleotide-binding</keyword>
<keyword evidence="6" id="KW-0067">ATP-binding</keyword>
<dbReference type="InterPro" id="IPR017871">
    <property type="entry name" value="ABC_transporter-like_CS"/>
</dbReference>
<feature type="region of interest" description="Disordered" evidence="9">
    <location>
        <begin position="390"/>
        <end position="471"/>
    </location>
</feature>
<dbReference type="Proteomes" id="UP000053257">
    <property type="component" value="Unassembled WGS sequence"/>
</dbReference>
<evidence type="ECO:0000256" key="3">
    <source>
        <dbReference type="ARBA" id="ARBA00022692"/>
    </source>
</evidence>
<feature type="transmembrane region" description="Helical" evidence="10">
    <location>
        <begin position="31"/>
        <end position="51"/>
    </location>
</feature>
<feature type="compositionally biased region" description="Low complexity" evidence="9">
    <location>
        <begin position="430"/>
        <end position="450"/>
    </location>
</feature>
<keyword evidence="2" id="KW-0813">Transport</keyword>
<keyword evidence="14" id="KW-1185">Reference proteome</keyword>
<comment type="subcellular location">
    <subcellularLocation>
        <location evidence="1">Membrane</location>
        <topology evidence="1">Multi-pass membrane protein</topology>
    </subcellularLocation>
</comment>
<dbReference type="SUPFAM" id="SSF90123">
    <property type="entry name" value="ABC transporter transmembrane region"/>
    <property type="match status" value="2"/>
</dbReference>
<evidence type="ECO:0000259" key="11">
    <source>
        <dbReference type="PROSITE" id="PS50893"/>
    </source>
</evidence>
<feature type="transmembrane region" description="Helical" evidence="10">
    <location>
        <begin position="116"/>
        <end position="135"/>
    </location>
</feature>
<proteinExistence type="predicted"/>
<dbReference type="STRING" id="745531.A0A0C3NKV0"/>
<dbReference type="PANTHER" id="PTHR24223">
    <property type="entry name" value="ATP-BINDING CASSETTE SUB-FAMILY C"/>
    <property type="match status" value="1"/>
</dbReference>
<dbReference type="InterPro" id="IPR050173">
    <property type="entry name" value="ABC_transporter_C-like"/>
</dbReference>
<gene>
    <name evidence="13" type="ORF">PHLGIDRAFT_143736</name>
</gene>
<dbReference type="CDD" id="cd18604">
    <property type="entry name" value="ABC_6TM_VMR1_D2_like"/>
    <property type="match status" value="1"/>
</dbReference>
<feature type="compositionally biased region" description="Basic and acidic residues" evidence="9">
    <location>
        <begin position="451"/>
        <end position="471"/>
    </location>
</feature>
<feature type="transmembrane region" description="Helical" evidence="10">
    <location>
        <begin position="295"/>
        <end position="315"/>
    </location>
</feature>
<protein>
    <recommendedName>
        <fullName evidence="15">ABC transporter</fullName>
    </recommendedName>
</protein>
<dbReference type="EMBL" id="KN840537">
    <property type="protein sequence ID" value="KIP05649.1"/>
    <property type="molecule type" value="Genomic_DNA"/>
</dbReference>
<evidence type="ECO:0000256" key="1">
    <source>
        <dbReference type="ARBA" id="ARBA00004141"/>
    </source>
</evidence>
<dbReference type="FunFam" id="3.40.50.300:FF:000838">
    <property type="entry name" value="ABC multidrug transporter (Eurofung)"/>
    <property type="match status" value="1"/>
</dbReference>
<keyword evidence="8 10" id="KW-0472">Membrane</keyword>
<dbReference type="OrthoDB" id="6500128at2759"/>
<dbReference type="HOGENOM" id="CLU_000604_27_6_1"/>
<feature type="transmembrane region" description="Helical" evidence="10">
    <location>
        <begin position="498"/>
        <end position="516"/>
    </location>
</feature>
<feature type="transmembrane region" description="Helical" evidence="10">
    <location>
        <begin position="608"/>
        <end position="626"/>
    </location>
</feature>
<dbReference type="Gene3D" id="3.40.50.300">
    <property type="entry name" value="P-loop containing nucleotide triphosphate hydrolases"/>
    <property type="match status" value="2"/>
</dbReference>
<dbReference type="InterPro" id="IPR011527">
    <property type="entry name" value="ABC1_TM_dom"/>
</dbReference>
<dbReference type="PROSITE" id="PS50893">
    <property type="entry name" value="ABC_TRANSPORTER_2"/>
    <property type="match status" value="2"/>
</dbReference>
<dbReference type="PROSITE" id="PS50929">
    <property type="entry name" value="ABC_TM1F"/>
    <property type="match status" value="2"/>
</dbReference>
<feature type="transmembrane region" description="Helical" evidence="10">
    <location>
        <begin position="335"/>
        <end position="358"/>
    </location>
</feature>
<evidence type="ECO:0000259" key="12">
    <source>
        <dbReference type="PROSITE" id="PS50929"/>
    </source>
</evidence>
<dbReference type="Gene3D" id="1.20.1560.10">
    <property type="entry name" value="ABC transporter type 1, transmembrane domain"/>
    <property type="match status" value="2"/>
</dbReference>
<dbReference type="FunFam" id="1.20.1560.10:FF:000013">
    <property type="entry name" value="ABC transporter C family member 2"/>
    <property type="match status" value="1"/>
</dbReference>
<dbReference type="InterPro" id="IPR036640">
    <property type="entry name" value="ABC1_TM_sf"/>
</dbReference>
<feature type="domain" description="ABC transmembrane type-1" evidence="12">
    <location>
        <begin position="300"/>
        <end position="665"/>
    </location>
</feature>
<feature type="transmembrane region" description="Helical" evidence="10">
    <location>
        <begin position="1245"/>
        <end position="1263"/>
    </location>
</feature>
<evidence type="ECO:0000256" key="9">
    <source>
        <dbReference type="SAM" id="MobiDB-lite"/>
    </source>
</evidence>
<dbReference type="SMART" id="SM00382">
    <property type="entry name" value="AAA"/>
    <property type="match status" value="2"/>
</dbReference>
<dbReference type="Pfam" id="PF00664">
    <property type="entry name" value="ABC_membrane"/>
    <property type="match status" value="2"/>
</dbReference>